<dbReference type="Proteomes" id="UP001194580">
    <property type="component" value="Unassembled WGS sequence"/>
</dbReference>
<evidence type="ECO:0008006" key="4">
    <source>
        <dbReference type="Google" id="ProtNLM"/>
    </source>
</evidence>
<dbReference type="AlphaFoldDB" id="A0AAD4D8J4"/>
<keyword evidence="3" id="KW-1185">Reference proteome</keyword>
<protein>
    <recommendedName>
        <fullName evidence="4">Ricin B lectin domain-containing protein</fullName>
    </recommendedName>
</protein>
<dbReference type="InterPro" id="IPR035992">
    <property type="entry name" value="Ricin_B-like_lectins"/>
</dbReference>
<organism evidence="2 3">
    <name type="scientific">Linnemannia exigua</name>
    <dbReference type="NCBI Taxonomy" id="604196"/>
    <lineage>
        <taxon>Eukaryota</taxon>
        <taxon>Fungi</taxon>
        <taxon>Fungi incertae sedis</taxon>
        <taxon>Mucoromycota</taxon>
        <taxon>Mortierellomycotina</taxon>
        <taxon>Mortierellomycetes</taxon>
        <taxon>Mortierellales</taxon>
        <taxon>Mortierellaceae</taxon>
        <taxon>Linnemannia</taxon>
    </lineage>
</organism>
<sequence>MRQTILALFALLAIVKVALAQLLVNGNYRIYYGNYQVPQTHRYITAEPDARTGSARTFPRDDASKLQVWRLRNDKNGQVTLESKGAPGKYLSPGRSGALPGAYMGVTTTAQKWNITKKAGGPFTSYELAYPKPVFNNILVVSTDSIDKEEPYYVNFANQGAEGTLQAWKFARL</sequence>
<dbReference type="EMBL" id="JAAAIL010001035">
    <property type="protein sequence ID" value="KAG0271899.1"/>
    <property type="molecule type" value="Genomic_DNA"/>
</dbReference>
<dbReference type="Gene3D" id="2.80.10.50">
    <property type="match status" value="1"/>
</dbReference>
<evidence type="ECO:0000313" key="3">
    <source>
        <dbReference type="Proteomes" id="UP001194580"/>
    </source>
</evidence>
<evidence type="ECO:0000313" key="2">
    <source>
        <dbReference type="EMBL" id="KAG0271899.1"/>
    </source>
</evidence>
<reference evidence="2" key="1">
    <citation type="journal article" date="2020" name="Fungal Divers.">
        <title>Resolving the Mortierellaceae phylogeny through synthesis of multi-gene phylogenetics and phylogenomics.</title>
        <authorList>
            <person name="Vandepol N."/>
            <person name="Liber J."/>
            <person name="Desiro A."/>
            <person name="Na H."/>
            <person name="Kennedy M."/>
            <person name="Barry K."/>
            <person name="Grigoriev I.V."/>
            <person name="Miller A.N."/>
            <person name="O'Donnell K."/>
            <person name="Stajich J.E."/>
            <person name="Bonito G."/>
        </authorList>
    </citation>
    <scope>NUCLEOTIDE SEQUENCE</scope>
    <source>
        <strain evidence="2">NRRL 28262</strain>
    </source>
</reference>
<feature type="signal peptide" evidence="1">
    <location>
        <begin position="1"/>
        <end position="20"/>
    </location>
</feature>
<comment type="caution">
    <text evidence="2">The sequence shown here is derived from an EMBL/GenBank/DDBJ whole genome shotgun (WGS) entry which is preliminary data.</text>
</comment>
<accession>A0AAD4D8J4</accession>
<feature type="chain" id="PRO_5042201907" description="Ricin B lectin domain-containing protein" evidence="1">
    <location>
        <begin position="21"/>
        <end position="173"/>
    </location>
</feature>
<gene>
    <name evidence="2" type="ORF">BGZ95_000224</name>
</gene>
<dbReference type="CDD" id="cd00161">
    <property type="entry name" value="beta-trefoil_Ricin-like"/>
    <property type="match status" value="1"/>
</dbReference>
<evidence type="ECO:0000256" key="1">
    <source>
        <dbReference type="SAM" id="SignalP"/>
    </source>
</evidence>
<proteinExistence type="predicted"/>
<dbReference type="SUPFAM" id="SSF50370">
    <property type="entry name" value="Ricin B-like lectins"/>
    <property type="match status" value="1"/>
</dbReference>
<keyword evidence="1" id="KW-0732">Signal</keyword>
<name>A0AAD4D8J4_9FUNG</name>